<keyword evidence="1" id="KW-0805">Transcription regulation</keyword>
<evidence type="ECO:0000256" key="3">
    <source>
        <dbReference type="ARBA" id="ARBA00023163"/>
    </source>
</evidence>
<dbReference type="SMART" id="SM00345">
    <property type="entry name" value="HTH_GNTR"/>
    <property type="match status" value="1"/>
</dbReference>
<dbReference type="Pfam" id="PF00392">
    <property type="entry name" value="GntR"/>
    <property type="match status" value="1"/>
</dbReference>
<dbReference type="InterPro" id="IPR011711">
    <property type="entry name" value="GntR_C"/>
</dbReference>
<evidence type="ECO:0000256" key="2">
    <source>
        <dbReference type="ARBA" id="ARBA00023125"/>
    </source>
</evidence>
<dbReference type="Proteomes" id="UP000218288">
    <property type="component" value="Chromosome"/>
</dbReference>
<dbReference type="InterPro" id="IPR036388">
    <property type="entry name" value="WH-like_DNA-bd_sf"/>
</dbReference>
<gene>
    <name evidence="5" type="ORF">MPPM_1417</name>
</gene>
<accession>A0A169QU12</accession>
<dbReference type="InterPro" id="IPR008920">
    <property type="entry name" value="TF_FadR/GntR_C"/>
</dbReference>
<organism evidence="5 6">
    <name type="scientific">Methylorubrum populi</name>
    <dbReference type="NCBI Taxonomy" id="223967"/>
    <lineage>
        <taxon>Bacteria</taxon>
        <taxon>Pseudomonadati</taxon>
        <taxon>Pseudomonadota</taxon>
        <taxon>Alphaproteobacteria</taxon>
        <taxon>Hyphomicrobiales</taxon>
        <taxon>Methylobacteriaceae</taxon>
        <taxon>Methylorubrum</taxon>
    </lineage>
</organism>
<dbReference type="SUPFAM" id="SSF46785">
    <property type="entry name" value="Winged helix' DNA-binding domain"/>
    <property type="match status" value="1"/>
</dbReference>
<reference evidence="5 6" key="1">
    <citation type="journal article" date="2016" name="Genome Announc.">
        <title>Complete Genome Sequence of Methylobacterium populi P-1M, Isolated from Pink-Pigmented Household Biofilm.</title>
        <authorList>
            <person name="Morohoshi T."/>
            <person name="Ikeda T."/>
        </authorList>
    </citation>
    <scope>NUCLEOTIDE SEQUENCE [LARGE SCALE GENOMIC DNA]</scope>
    <source>
        <strain evidence="5 6">P-1M</strain>
    </source>
</reference>
<dbReference type="InterPro" id="IPR036390">
    <property type="entry name" value="WH_DNA-bd_sf"/>
</dbReference>
<dbReference type="SMART" id="SM00895">
    <property type="entry name" value="FCD"/>
    <property type="match status" value="1"/>
</dbReference>
<dbReference type="InterPro" id="IPR000524">
    <property type="entry name" value="Tscrpt_reg_HTH_GntR"/>
</dbReference>
<dbReference type="PANTHER" id="PTHR43537:SF49">
    <property type="entry name" value="TRANSCRIPTIONAL REGULATORY PROTEIN"/>
    <property type="match status" value="1"/>
</dbReference>
<feature type="domain" description="HTH gntR-type" evidence="4">
    <location>
        <begin position="5"/>
        <end position="72"/>
    </location>
</feature>
<dbReference type="SUPFAM" id="SSF48008">
    <property type="entry name" value="GntR ligand-binding domain-like"/>
    <property type="match status" value="1"/>
</dbReference>
<protein>
    <submittedName>
        <fullName evidence="5">GntR family transcriptional regulator</fullName>
    </submittedName>
</protein>
<keyword evidence="2" id="KW-0238">DNA-binding</keyword>
<dbReference type="Pfam" id="PF07729">
    <property type="entry name" value="FCD"/>
    <property type="match status" value="1"/>
</dbReference>
<dbReference type="AlphaFoldDB" id="A0A169QU12"/>
<evidence type="ECO:0000313" key="5">
    <source>
        <dbReference type="EMBL" id="BAU90022.1"/>
    </source>
</evidence>
<dbReference type="CDD" id="cd07377">
    <property type="entry name" value="WHTH_GntR"/>
    <property type="match status" value="1"/>
</dbReference>
<dbReference type="Gene3D" id="1.20.120.530">
    <property type="entry name" value="GntR ligand-binding domain-like"/>
    <property type="match status" value="1"/>
</dbReference>
<proteinExistence type="predicted"/>
<dbReference type="PRINTS" id="PR00035">
    <property type="entry name" value="HTHGNTR"/>
</dbReference>
<dbReference type="EMBL" id="AP014809">
    <property type="protein sequence ID" value="BAU90022.1"/>
    <property type="molecule type" value="Genomic_DNA"/>
</dbReference>
<dbReference type="GO" id="GO:0003677">
    <property type="term" value="F:DNA binding"/>
    <property type="evidence" value="ECO:0007669"/>
    <property type="project" value="UniProtKB-KW"/>
</dbReference>
<dbReference type="PROSITE" id="PS50949">
    <property type="entry name" value="HTH_GNTR"/>
    <property type="match status" value="1"/>
</dbReference>
<evidence type="ECO:0000313" key="6">
    <source>
        <dbReference type="Proteomes" id="UP000218288"/>
    </source>
</evidence>
<sequence>MTRPMNQTQRLRQTIEDEIVEGRLALGARLDETQLAERFGVSRTPIREALLQLAATGLVETKPRRGMVVSAPEPGHLLEMFETMAELEAACGRLAARRLTPELEAELKGALAACIRAASAGDPESYYGENYVFHTVIYRACRNDFLCGQALALHRRLSPYRRLQLRTRHRVAQSLAEHEAVVTAILAGDGAAAADQLRRHVLIQGDGFSELVANLRALDHSAA</sequence>
<keyword evidence="3" id="KW-0804">Transcription</keyword>
<dbReference type="OrthoDB" id="9789310at2"/>
<dbReference type="Gene3D" id="1.10.10.10">
    <property type="entry name" value="Winged helix-like DNA-binding domain superfamily/Winged helix DNA-binding domain"/>
    <property type="match status" value="1"/>
</dbReference>
<evidence type="ECO:0000256" key="1">
    <source>
        <dbReference type="ARBA" id="ARBA00023015"/>
    </source>
</evidence>
<evidence type="ECO:0000259" key="4">
    <source>
        <dbReference type="PROSITE" id="PS50949"/>
    </source>
</evidence>
<dbReference type="GO" id="GO:0003700">
    <property type="term" value="F:DNA-binding transcription factor activity"/>
    <property type="evidence" value="ECO:0007669"/>
    <property type="project" value="InterPro"/>
</dbReference>
<name>A0A169QU12_9HYPH</name>
<dbReference type="PANTHER" id="PTHR43537">
    <property type="entry name" value="TRANSCRIPTIONAL REGULATOR, GNTR FAMILY"/>
    <property type="match status" value="1"/>
</dbReference>